<dbReference type="Proteomes" id="UP000541444">
    <property type="component" value="Unassembled WGS sequence"/>
</dbReference>
<evidence type="ECO:0000313" key="3">
    <source>
        <dbReference type="Proteomes" id="UP000541444"/>
    </source>
</evidence>
<proteinExistence type="predicted"/>
<evidence type="ECO:0000256" key="1">
    <source>
        <dbReference type="ARBA" id="ARBA00022598"/>
    </source>
</evidence>
<dbReference type="SUPFAM" id="SSF52402">
    <property type="entry name" value="Adenine nucleotide alpha hydrolases-like"/>
    <property type="match status" value="1"/>
</dbReference>
<dbReference type="EMBL" id="JACGCM010001604">
    <property type="protein sequence ID" value="KAF6152854.1"/>
    <property type="molecule type" value="Genomic_DNA"/>
</dbReference>
<comment type="caution">
    <text evidence="2">The sequence shown here is derived from an EMBL/GenBank/DDBJ whole genome shotgun (WGS) entry which is preliminary data.</text>
</comment>
<dbReference type="GO" id="GO:0003952">
    <property type="term" value="F:NAD+ synthase (glutamine-hydrolyzing) activity"/>
    <property type="evidence" value="ECO:0007669"/>
    <property type="project" value="InterPro"/>
</dbReference>
<accession>A0A7J7MDL1</accession>
<keyword evidence="1" id="KW-0436">Ligase</keyword>
<protein>
    <submittedName>
        <fullName evidence="2">Uncharacterized protein</fullName>
    </submittedName>
</protein>
<dbReference type="InterPro" id="IPR003694">
    <property type="entry name" value="NAD_synthase"/>
</dbReference>
<keyword evidence="3" id="KW-1185">Reference proteome</keyword>
<sequence>MADGCCCVVINGDVVAQGSQFSLKDVEVLVAQVDLDAQTNIEQIVSQIEDCSKKINIGDSDYDYYQVPFREEEIAFGPGCWLWNYLRRSGASGFLLSLSGGAHSPSVAAIVGCMCQLVVIGKQNLSVFQFASFHNSLGGYFMSFHTMLIALEHLHQLIF</sequence>
<dbReference type="Gene3D" id="3.40.50.620">
    <property type="entry name" value="HUPs"/>
    <property type="match status" value="1"/>
</dbReference>
<reference evidence="2 3" key="1">
    <citation type="journal article" date="2020" name="IScience">
        <title>Genome Sequencing of the Endangered Kingdonia uniflora (Circaeasteraceae, Ranunculales) Reveals Potential Mechanisms of Evolutionary Specialization.</title>
        <authorList>
            <person name="Sun Y."/>
            <person name="Deng T."/>
            <person name="Zhang A."/>
            <person name="Moore M.J."/>
            <person name="Landis J.B."/>
            <person name="Lin N."/>
            <person name="Zhang H."/>
            <person name="Zhang X."/>
            <person name="Huang J."/>
            <person name="Zhang X."/>
            <person name="Sun H."/>
            <person name="Wang H."/>
        </authorList>
    </citation>
    <scope>NUCLEOTIDE SEQUENCE [LARGE SCALE GENOMIC DNA]</scope>
    <source>
        <strain evidence="2">TB1705</strain>
        <tissue evidence="2">Leaf</tissue>
    </source>
</reference>
<dbReference type="OrthoDB" id="2020662at2759"/>
<dbReference type="GO" id="GO:0009435">
    <property type="term" value="P:NAD+ biosynthetic process"/>
    <property type="evidence" value="ECO:0007669"/>
    <property type="project" value="InterPro"/>
</dbReference>
<dbReference type="GO" id="GO:0004359">
    <property type="term" value="F:glutaminase activity"/>
    <property type="evidence" value="ECO:0007669"/>
    <property type="project" value="InterPro"/>
</dbReference>
<organism evidence="2 3">
    <name type="scientific">Kingdonia uniflora</name>
    <dbReference type="NCBI Taxonomy" id="39325"/>
    <lineage>
        <taxon>Eukaryota</taxon>
        <taxon>Viridiplantae</taxon>
        <taxon>Streptophyta</taxon>
        <taxon>Embryophyta</taxon>
        <taxon>Tracheophyta</taxon>
        <taxon>Spermatophyta</taxon>
        <taxon>Magnoliopsida</taxon>
        <taxon>Ranunculales</taxon>
        <taxon>Circaeasteraceae</taxon>
        <taxon>Kingdonia</taxon>
    </lineage>
</organism>
<evidence type="ECO:0000313" key="2">
    <source>
        <dbReference type="EMBL" id="KAF6152854.1"/>
    </source>
</evidence>
<dbReference type="InterPro" id="IPR036526">
    <property type="entry name" value="C-N_Hydrolase_sf"/>
</dbReference>
<dbReference type="PANTHER" id="PTHR23090">
    <property type="entry name" value="NH 3 /GLUTAMINE-DEPENDENT NAD + SYNTHETASE"/>
    <property type="match status" value="1"/>
</dbReference>
<dbReference type="InterPro" id="IPR014729">
    <property type="entry name" value="Rossmann-like_a/b/a_fold"/>
</dbReference>
<dbReference type="GO" id="GO:0005737">
    <property type="term" value="C:cytoplasm"/>
    <property type="evidence" value="ECO:0007669"/>
    <property type="project" value="InterPro"/>
</dbReference>
<dbReference type="Gene3D" id="3.60.110.10">
    <property type="entry name" value="Carbon-nitrogen hydrolase"/>
    <property type="match status" value="1"/>
</dbReference>
<gene>
    <name evidence="2" type="ORF">GIB67_025872</name>
</gene>
<name>A0A7J7MDL1_9MAGN</name>
<dbReference type="PANTHER" id="PTHR23090:SF9">
    <property type="entry name" value="GLUTAMINE-DEPENDENT NAD(+) SYNTHETASE"/>
    <property type="match status" value="1"/>
</dbReference>
<dbReference type="AlphaFoldDB" id="A0A7J7MDL1"/>